<sequence length="394" mass="43675">MWANLGMSEGHQEQAMRGGNRGRGRRSRGSGASVNPSNIRSLNSGKVPFDMVFFEESSRTEPGPDDSVLTTALLKRNSDITPPTEETQGVQNLVTRIQSVLENLILTPGNFDACQVDEVRQVGSFKQGTILVGHKTADFVVILKTLPTKEAIEALSNKVAEELRQTECVLSSVTTRGFDITSVNATVRVLITTVPHIFRKLDADIHLDSKLMNEHWQAIRHSRWFEENAHNSTVKVLIRILRDLRQRFVTLQPLSTWMLDLLAHFATMNNPNRQPFPINIAFRRTMALIASGMYLPGSAGTTMRGHNLSYEDQDVIAATGQTLLRVLAQGGFKAILGLEPSPTPDEILFSTTTFNGVTIVPIEKVYEKPPEGEPVKVEEDMVVGDEDTPMEAEN</sequence>
<accession>A0A8J2JYY6</accession>
<feature type="region of interest" description="Disordered" evidence="4">
    <location>
        <begin position="370"/>
        <end position="394"/>
    </location>
</feature>
<evidence type="ECO:0000313" key="6">
    <source>
        <dbReference type="EMBL" id="CAG7726669.1"/>
    </source>
</evidence>
<comment type="subcellular location">
    <subcellularLocation>
        <location evidence="1">Nucleus</location>
    </subcellularLocation>
</comment>
<dbReference type="Proteomes" id="UP000708208">
    <property type="component" value="Unassembled WGS sequence"/>
</dbReference>
<reference evidence="6" key="1">
    <citation type="submission" date="2021-06" db="EMBL/GenBank/DDBJ databases">
        <authorList>
            <person name="Hodson N. C."/>
            <person name="Mongue J. A."/>
            <person name="Jaron S. K."/>
        </authorList>
    </citation>
    <scope>NUCLEOTIDE SEQUENCE</scope>
</reference>
<keyword evidence="2" id="KW-0238">DNA-binding</keyword>
<feature type="compositionally biased region" description="Acidic residues" evidence="4">
    <location>
        <begin position="380"/>
        <end position="394"/>
    </location>
</feature>
<feature type="compositionally biased region" description="Basic and acidic residues" evidence="4">
    <location>
        <begin position="370"/>
        <end position="379"/>
    </location>
</feature>
<keyword evidence="3" id="KW-0539">Nucleus</keyword>
<protein>
    <recommendedName>
        <fullName evidence="5">DZF domain-containing protein</fullName>
    </recommendedName>
</protein>
<dbReference type="PANTHER" id="PTHR46447">
    <property type="entry name" value="INTERLEUKIN ENHANCER-BINDING FACTOR"/>
    <property type="match status" value="1"/>
</dbReference>
<dbReference type="AlphaFoldDB" id="A0A8J2JYY6"/>
<gene>
    <name evidence="6" type="ORF">AFUS01_LOCUS15566</name>
</gene>
<evidence type="ECO:0000259" key="5">
    <source>
        <dbReference type="PROSITE" id="PS51703"/>
    </source>
</evidence>
<dbReference type="GO" id="GO:0003725">
    <property type="term" value="F:double-stranded RNA binding"/>
    <property type="evidence" value="ECO:0007669"/>
    <property type="project" value="TreeGrafter"/>
</dbReference>
<evidence type="ECO:0000256" key="2">
    <source>
        <dbReference type="ARBA" id="ARBA00023125"/>
    </source>
</evidence>
<dbReference type="PANTHER" id="PTHR46447:SF1">
    <property type="entry name" value="INTERLEUKIN ENHANCER-BINDING FACTOR 2"/>
    <property type="match status" value="1"/>
</dbReference>
<dbReference type="GO" id="GO:0045893">
    <property type="term" value="P:positive regulation of DNA-templated transcription"/>
    <property type="evidence" value="ECO:0007669"/>
    <property type="project" value="TreeGrafter"/>
</dbReference>
<dbReference type="OrthoDB" id="5775647at2759"/>
<dbReference type="InterPro" id="IPR006561">
    <property type="entry name" value="DZF_dom"/>
</dbReference>
<proteinExistence type="predicted"/>
<dbReference type="GO" id="GO:0071013">
    <property type="term" value="C:catalytic step 2 spliceosome"/>
    <property type="evidence" value="ECO:0007669"/>
    <property type="project" value="TreeGrafter"/>
</dbReference>
<dbReference type="InterPro" id="IPR052134">
    <property type="entry name" value="ILF2"/>
</dbReference>
<evidence type="ECO:0000256" key="3">
    <source>
        <dbReference type="ARBA" id="ARBA00023242"/>
    </source>
</evidence>
<evidence type="ECO:0000256" key="1">
    <source>
        <dbReference type="ARBA" id="ARBA00004123"/>
    </source>
</evidence>
<organism evidence="6 7">
    <name type="scientific">Allacma fusca</name>
    <dbReference type="NCBI Taxonomy" id="39272"/>
    <lineage>
        <taxon>Eukaryota</taxon>
        <taxon>Metazoa</taxon>
        <taxon>Ecdysozoa</taxon>
        <taxon>Arthropoda</taxon>
        <taxon>Hexapoda</taxon>
        <taxon>Collembola</taxon>
        <taxon>Symphypleona</taxon>
        <taxon>Sminthuridae</taxon>
        <taxon>Allacma</taxon>
    </lineage>
</organism>
<dbReference type="Pfam" id="PF20965">
    <property type="entry name" value="DZF_C"/>
    <property type="match status" value="1"/>
</dbReference>
<evidence type="ECO:0000313" key="7">
    <source>
        <dbReference type="Proteomes" id="UP000708208"/>
    </source>
</evidence>
<keyword evidence="7" id="KW-1185">Reference proteome</keyword>
<dbReference type="PROSITE" id="PS51703">
    <property type="entry name" value="DZF"/>
    <property type="match status" value="1"/>
</dbReference>
<dbReference type="InterPro" id="IPR049402">
    <property type="entry name" value="DZF_dom_C"/>
</dbReference>
<dbReference type="SMART" id="SM00572">
    <property type="entry name" value="DZF"/>
    <property type="match status" value="1"/>
</dbReference>
<comment type="caution">
    <text evidence="6">The sequence shown here is derived from an EMBL/GenBank/DDBJ whole genome shotgun (WGS) entry which is preliminary data.</text>
</comment>
<dbReference type="Pfam" id="PF07528">
    <property type="entry name" value="DZF_N"/>
    <property type="match status" value="1"/>
</dbReference>
<dbReference type="FunFam" id="3.30.460.10:FF:000058">
    <property type="entry name" value="Interleukin enhancer-binding factor 2"/>
    <property type="match status" value="1"/>
</dbReference>
<dbReference type="PROSITE" id="PS50152">
    <property type="entry name" value="25A_SYNTH_3"/>
    <property type="match status" value="1"/>
</dbReference>
<feature type="domain" description="DZF" evidence="5">
    <location>
        <begin position="40"/>
        <end position="381"/>
    </location>
</feature>
<dbReference type="GO" id="GO:0003677">
    <property type="term" value="F:DNA binding"/>
    <property type="evidence" value="ECO:0007669"/>
    <property type="project" value="UniProtKB-KW"/>
</dbReference>
<evidence type="ECO:0000256" key="4">
    <source>
        <dbReference type="SAM" id="MobiDB-lite"/>
    </source>
</evidence>
<feature type="region of interest" description="Disordered" evidence="4">
    <location>
        <begin position="1"/>
        <end position="42"/>
    </location>
</feature>
<dbReference type="InterPro" id="IPR049401">
    <property type="entry name" value="DZF_dom_N"/>
</dbReference>
<name>A0A8J2JYY6_9HEXA</name>
<feature type="compositionally biased region" description="Polar residues" evidence="4">
    <location>
        <begin position="32"/>
        <end position="42"/>
    </location>
</feature>
<dbReference type="EMBL" id="CAJVCH010138609">
    <property type="protein sequence ID" value="CAG7726669.1"/>
    <property type="molecule type" value="Genomic_DNA"/>
</dbReference>